<evidence type="ECO:0000313" key="1">
    <source>
        <dbReference type="EMBL" id="KAI9510375.1"/>
    </source>
</evidence>
<gene>
    <name evidence="1" type="ORF">F5148DRAFT_1281986</name>
</gene>
<protein>
    <submittedName>
        <fullName evidence="1">AAA-domain-containing protein</fullName>
    </submittedName>
</protein>
<keyword evidence="2" id="KW-1185">Reference proteome</keyword>
<dbReference type="Proteomes" id="UP001207468">
    <property type="component" value="Unassembled WGS sequence"/>
</dbReference>
<dbReference type="EMBL" id="JAGFNK010000043">
    <property type="protein sequence ID" value="KAI9510375.1"/>
    <property type="molecule type" value="Genomic_DNA"/>
</dbReference>
<reference evidence="1" key="1">
    <citation type="submission" date="2021-03" db="EMBL/GenBank/DDBJ databases">
        <title>Evolutionary priming and transition to the ectomycorrhizal habit in an iconic lineage of mushroom-forming fungi: is preadaptation a requirement?</title>
        <authorList>
            <consortium name="DOE Joint Genome Institute"/>
            <person name="Looney B.P."/>
            <person name="Miyauchi S."/>
            <person name="Morin E."/>
            <person name="Drula E."/>
            <person name="Courty P.E."/>
            <person name="Chicoki N."/>
            <person name="Fauchery L."/>
            <person name="Kohler A."/>
            <person name="Kuo A."/>
            <person name="LaButti K."/>
            <person name="Pangilinan J."/>
            <person name="Lipzen A."/>
            <person name="Riley R."/>
            <person name="Andreopoulos W."/>
            <person name="He G."/>
            <person name="Johnson J."/>
            <person name="Barry K.W."/>
            <person name="Grigoriev I.V."/>
            <person name="Nagy L."/>
            <person name="Hibbett D."/>
            <person name="Henrissat B."/>
            <person name="Matheny P.B."/>
            <person name="Labbe J."/>
            <person name="Martin A.F."/>
        </authorList>
    </citation>
    <scope>NUCLEOTIDE SEQUENCE</scope>
    <source>
        <strain evidence="1">BPL698</strain>
    </source>
</reference>
<proteinExistence type="predicted"/>
<accession>A0ACC0UGE1</accession>
<comment type="caution">
    <text evidence="1">The sequence shown here is derived from an EMBL/GenBank/DDBJ whole genome shotgun (WGS) entry which is preliminary data.</text>
</comment>
<sequence>MAVRNSKGFSVAVQHVPEVGEGDIVQVGADLWNVLVPSSQHEDEAPLAISVGLLRSHIETGNHGSSLSPSVVCWAVPSKDVQTTALGIPPGLAKQCPHIFPPVLPPRHVERTHVLSMTQIIPLQEVLVQALSNTAYSRAKSDVVTFEDWLCHSQRILRQDSVYTLDPQDGLEPGSLTYKIIMTEPVLQGYAQKSQTLFTLMPPTNDSPAINGHEMLPSSSIPEDVQIDDIEEDLEIGENFLASSLTHQPPSYPQQNDSPTIRMSHLAHEFIANPLSTSISSDQDEHIMYVRTVDLPKVGVLDGDWAIAQLPSSRSRRIVRLEANDKAVSDSGHVKVSPILLHNIDPEIRTAPTRLYLQAAPDGIRSRNLPTAQGVTIARVASRLSTNRRYQPLVLQGLKKFFEGRKRLIKQGDLLAVRVDLNQLPYLQAASTGDGSDTGALGASEGQSIYPSGSEQIVYFVVTNIDCDPPPMNNALDPSDVHLGLSAGELGCWVDTTVTRVTQTGFEHARVQNASAFLNPESAIGFGGNRRTFTQLLGLSQAALMPQALTFDIPISILLKGSRGIGKFTTAVQVTGHLGMHVFETNCYDFLGENDTKTEGLLRARFEQAASCSPCVLVMRHLEAFTQTTQPAEPGKDPAIVHVIRELIQDLYGSWRLTGYPILVFGTTAEPGRVPASLLSCFKYEVDFEAPGETERSEILRTLLASKQLAPDVSITDLARRTAAFVAGDLASLVIRTSYAAITRVMNAVGVGITSNDIFSAGMALTNADFEIAMDEARSSYSQNIGAPKIPNVSWDDVGGLADVKADILDTVQLPLEHPELFASNLKKRSGILLYGPPGTGKTLLAKAVATSCSLNFFSVKGPELLNMYVGESEANVRRVFQRARDASPCVVFFDELDSVAPKRGAHGDSGGVMDRLVSQLLAELDGISSSSSSGGGSDVFVIGATNRPDLLDPALLRPGRFDRLLYLGVSDADEGQLRILQALTRKFRLDPALDLMRVARECPFNLTGADFYALCADALLKAMSRKAEEIDARIATLNAQPSFSGPSPGQWPSPLTPQYYLAEMATPEEIAVVVTADDFAAALRELVPSVSEAEMARYAQIRERFSRSVNANNGDTGEQHGRSGMNRYGG</sequence>
<evidence type="ECO:0000313" key="2">
    <source>
        <dbReference type="Proteomes" id="UP001207468"/>
    </source>
</evidence>
<name>A0ACC0UGE1_9AGAM</name>
<organism evidence="1 2">
    <name type="scientific">Russula earlei</name>
    <dbReference type="NCBI Taxonomy" id="71964"/>
    <lineage>
        <taxon>Eukaryota</taxon>
        <taxon>Fungi</taxon>
        <taxon>Dikarya</taxon>
        <taxon>Basidiomycota</taxon>
        <taxon>Agaricomycotina</taxon>
        <taxon>Agaricomycetes</taxon>
        <taxon>Russulales</taxon>
        <taxon>Russulaceae</taxon>
        <taxon>Russula</taxon>
    </lineage>
</organism>